<evidence type="ECO:0000313" key="7">
    <source>
        <dbReference type="EMBL" id="KAG7134178.1"/>
    </source>
</evidence>
<evidence type="ECO:0000313" key="8">
    <source>
        <dbReference type="Proteomes" id="UP000044602"/>
    </source>
</evidence>
<dbReference type="EMBL" id="JAEMWZ010000144">
    <property type="protein sequence ID" value="KAG7134178.1"/>
    <property type="molecule type" value="Genomic_DNA"/>
</dbReference>
<name>A0A0G4M0D8_VERLO</name>
<keyword evidence="8" id="KW-1185">Reference proteome</keyword>
<organism evidence="6 9">
    <name type="scientific">Verticillium longisporum</name>
    <name type="common">Verticillium dahliae var. longisporum</name>
    <dbReference type="NCBI Taxonomy" id="100787"/>
    <lineage>
        <taxon>Eukaryota</taxon>
        <taxon>Fungi</taxon>
        <taxon>Dikarya</taxon>
        <taxon>Ascomycota</taxon>
        <taxon>Pezizomycotina</taxon>
        <taxon>Sordariomycetes</taxon>
        <taxon>Hypocreomycetidae</taxon>
        <taxon>Glomerellales</taxon>
        <taxon>Plectosphaerellaceae</taxon>
        <taxon>Verticillium</taxon>
    </lineage>
</organism>
<dbReference type="AlphaFoldDB" id="A0A0G4M0D8"/>
<dbReference type="GO" id="GO:0016491">
    <property type="term" value="F:oxidoreductase activity"/>
    <property type="evidence" value="ECO:0007669"/>
    <property type="project" value="UniProtKB-KW"/>
</dbReference>
<dbReference type="EMBL" id="CVQH01004446">
    <property type="protein sequence ID" value="CRK13150.1"/>
    <property type="molecule type" value="Genomic_DNA"/>
</dbReference>
<feature type="domain" description="NmrA-like" evidence="4">
    <location>
        <begin position="5"/>
        <end position="290"/>
    </location>
</feature>
<protein>
    <submittedName>
        <fullName evidence="7">Oxidoreductase swnR like protein</fullName>
    </submittedName>
</protein>
<comment type="similarity">
    <text evidence="1">Belongs to the NmrA-type oxidoreductase family. Isoflavone reductase subfamily.</text>
</comment>
<evidence type="ECO:0000256" key="2">
    <source>
        <dbReference type="ARBA" id="ARBA00022857"/>
    </source>
</evidence>
<evidence type="ECO:0000313" key="9">
    <source>
        <dbReference type="Proteomes" id="UP000045706"/>
    </source>
</evidence>
<dbReference type="Proteomes" id="UP000689129">
    <property type="component" value="Unassembled WGS sequence"/>
</dbReference>
<reference evidence="7" key="2">
    <citation type="journal article" date="2021" name="Mol. Plant Pathol.">
        <title>A 20-kb lineage-specific genomic region tames virulence in pathogenic amphidiploid Verticillium longisporum.</title>
        <authorList>
            <person name="Harting R."/>
            <person name="Starke J."/>
            <person name="Kusch H."/>
            <person name="Poggeler S."/>
            <person name="Maurus I."/>
            <person name="Schluter R."/>
            <person name="Landesfeind M."/>
            <person name="Bulla I."/>
            <person name="Nowrousian M."/>
            <person name="de Jonge R."/>
            <person name="Stahlhut G."/>
            <person name="Hoff K.J."/>
            <person name="Asshauer K.P."/>
            <person name="Thurmer A."/>
            <person name="Stanke M."/>
            <person name="Daniel R."/>
            <person name="Morgenstern B."/>
            <person name="Thomma B.P.H.J."/>
            <person name="Kronstad J.W."/>
            <person name="Braus-Stromeyer S.A."/>
            <person name="Braus G.H."/>
        </authorList>
    </citation>
    <scope>NUCLEOTIDE SEQUENCE</scope>
    <source>
        <strain evidence="7">Vl32</strain>
    </source>
</reference>
<dbReference type="InterPro" id="IPR036291">
    <property type="entry name" value="NAD(P)-bd_dom_sf"/>
</dbReference>
<dbReference type="PANTHER" id="PTHR47706:SF4">
    <property type="entry name" value="NMRA-LIKE DOMAIN-CONTAINING PROTEIN"/>
    <property type="match status" value="1"/>
</dbReference>
<gene>
    <name evidence="5" type="ORF">BN1708_002510</name>
    <name evidence="6" type="ORF">BN1723_003455</name>
    <name evidence="7" type="ORF">HYQ45_007788</name>
</gene>
<evidence type="ECO:0000313" key="6">
    <source>
        <dbReference type="EMBL" id="CRK27270.1"/>
    </source>
</evidence>
<evidence type="ECO:0000256" key="1">
    <source>
        <dbReference type="ARBA" id="ARBA00005725"/>
    </source>
</evidence>
<evidence type="ECO:0000259" key="4">
    <source>
        <dbReference type="Pfam" id="PF05368"/>
    </source>
</evidence>
<proteinExistence type="inferred from homology"/>
<evidence type="ECO:0000256" key="3">
    <source>
        <dbReference type="ARBA" id="ARBA00023002"/>
    </source>
</evidence>
<dbReference type="Pfam" id="PF05368">
    <property type="entry name" value="NmrA"/>
    <property type="match status" value="1"/>
</dbReference>
<dbReference type="InterPro" id="IPR008030">
    <property type="entry name" value="NmrA-like"/>
</dbReference>
<reference evidence="8 9" key="1">
    <citation type="submission" date="2015-05" db="EMBL/GenBank/DDBJ databases">
        <authorList>
            <person name="Fogelqvist Johan"/>
        </authorList>
    </citation>
    <scope>NUCLEOTIDE SEQUENCE [LARGE SCALE GENOMIC DNA]</scope>
    <source>
        <strain evidence="5">VL1</strain>
        <strain evidence="6">VL2</strain>
    </source>
</reference>
<dbReference type="SUPFAM" id="SSF51735">
    <property type="entry name" value="NAD(P)-binding Rossmann-fold domains"/>
    <property type="match status" value="1"/>
</dbReference>
<keyword evidence="3" id="KW-0560">Oxidoreductase</keyword>
<dbReference type="Gene3D" id="3.40.50.720">
    <property type="entry name" value="NAD(P)-binding Rossmann-like Domain"/>
    <property type="match status" value="2"/>
</dbReference>
<dbReference type="PANTHER" id="PTHR47706">
    <property type="entry name" value="NMRA-LIKE FAMILY PROTEIN"/>
    <property type="match status" value="1"/>
</dbReference>
<evidence type="ECO:0000313" key="5">
    <source>
        <dbReference type="EMBL" id="CRK13150.1"/>
    </source>
</evidence>
<dbReference type="InterPro" id="IPR051609">
    <property type="entry name" value="NmrA/Isoflavone_reductase-like"/>
</dbReference>
<dbReference type="EMBL" id="CVQI01020001">
    <property type="protein sequence ID" value="CRK27270.1"/>
    <property type="molecule type" value="Genomic_DNA"/>
</dbReference>
<sequence>MRVAIAGSGDFARYLSEELVAGGFQVTILTRSVKPHFENRPGVTQFVTDYSVASVVEGIQDSTVLISAILDYGATFIDVHLRLIDACKQSPACKRFIPAEYGGNLEKFSDQPGFYYRVHEPVRKVLREQTELEWTLIAVGWFIDYVMPSHSRYLKDAGDAFPINLADGKILIPGTGDEPLDVTSARDAAKAITMLVQAPKWEHHTNISGEKTTWNTVAALMRSKYPDLTVEYRSLYQLIENIVSSKDDFTTIIAEYQIFSVSQAGSLDPAKVAAHRDAYFQGVKFRSVQEMLEDAEKHPESII</sequence>
<feature type="non-terminal residue" evidence="6">
    <location>
        <position position="303"/>
    </location>
</feature>
<dbReference type="Proteomes" id="UP000045706">
    <property type="component" value="Unassembled WGS sequence"/>
</dbReference>
<keyword evidence="2" id="KW-0521">NADP</keyword>
<dbReference type="Proteomes" id="UP000044602">
    <property type="component" value="Unassembled WGS sequence"/>
</dbReference>
<accession>A0A0G4M0D8</accession>
<dbReference type="OrthoDB" id="419598at2759"/>